<gene>
    <name evidence="4" type="ORF">PHMEG_00015939</name>
</gene>
<feature type="region of interest" description="Disordered" evidence="3">
    <location>
        <begin position="247"/>
        <end position="272"/>
    </location>
</feature>
<accession>A0A225W072</accession>
<dbReference type="PANTHER" id="PTHR44227:SF3">
    <property type="entry name" value="PROTEIN O-MANNOSYL-TRANSFERASE TMTC4"/>
    <property type="match status" value="1"/>
</dbReference>
<dbReference type="InterPro" id="IPR052346">
    <property type="entry name" value="O-mannosyl-transferase_TMTC"/>
</dbReference>
<evidence type="ECO:0000313" key="4">
    <source>
        <dbReference type="EMBL" id="OWZ11096.1"/>
    </source>
</evidence>
<feature type="region of interest" description="Disordered" evidence="3">
    <location>
        <begin position="132"/>
        <end position="228"/>
    </location>
</feature>
<reference evidence="5" key="1">
    <citation type="submission" date="2017-03" db="EMBL/GenBank/DDBJ databases">
        <title>Phytopthora megakarya and P. palmivora, two closely related causual agents of cacao black pod achieved similar genome size and gene model numbers by different mechanisms.</title>
        <authorList>
            <person name="Ali S."/>
            <person name="Shao J."/>
            <person name="Larry D.J."/>
            <person name="Kronmiller B."/>
            <person name="Shen D."/>
            <person name="Strem M.D."/>
            <person name="Melnick R.L."/>
            <person name="Guiltinan M.J."/>
            <person name="Tyler B.M."/>
            <person name="Meinhardt L.W."/>
            <person name="Bailey B.A."/>
        </authorList>
    </citation>
    <scope>NUCLEOTIDE SEQUENCE [LARGE SCALE GENOMIC DNA]</scope>
    <source>
        <strain evidence="5">zdho120</strain>
    </source>
</reference>
<dbReference type="GO" id="GO:0005783">
    <property type="term" value="C:endoplasmic reticulum"/>
    <property type="evidence" value="ECO:0007669"/>
    <property type="project" value="TreeGrafter"/>
</dbReference>
<dbReference type="GO" id="GO:0030968">
    <property type="term" value="P:endoplasmic reticulum unfolded protein response"/>
    <property type="evidence" value="ECO:0007669"/>
    <property type="project" value="TreeGrafter"/>
</dbReference>
<dbReference type="PANTHER" id="PTHR44227">
    <property type="match status" value="1"/>
</dbReference>
<evidence type="ECO:0000256" key="1">
    <source>
        <dbReference type="ARBA" id="ARBA00022737"/>
    </source>
</evidence>
<dbReference type="Proteomes" id="UP000198211">
    <property type="component" value="Unassembled WGS sequence"/>
</dbReference>
<sequence>MDDCSAVLNNADVERSNWSDVVVHDFWGTHIRSVHSHKSYRPLTVLSFRLNCALARGHSAWLYYSTNALMHAGCAALVWKVADVLFQQHHHRLESANATENLQDSSPTAATGRKEIAVEKKENLVGSVTVALDGDLRERTSDPPPLRSSKRAPTKAVSGTALTEARKGKKKVVRRTNSGRAAFKKSARDVVMDSDANEEAAPPASKKTKKARPSTRLPSTNETKCVEAPHQQGFDLTSFMASFEPDRASVQSAPVPSDHTTDAASPPSNSVPLQVNSAVTIADNMSSSIVTAPNTKGALPPSEVCYLTSASFPEGAKNAKGDYNPPQAYLLAASRMFRAFGTQTGKHLSAMSFVLWMRELERVKFRATPAVLVEAAEMDSLEDGSSNVNFTSDFSTTARLPVAKISCASYDDILDAIHGLSSLGHEVWYDRMRKLTTRLRAFVSKNKSADLDNNPARVRLTLLYTNKFLDSALVLMQSDEPLWWSGYCESLRSVEYQSPSWTMALLSALNQAAPEPLENRKGVSGGQRTKDSHAKVVVRLPFQIGFDS</sequence>
<dbReference type="AlphaFoldDB" id="A0A225W072"/>
<dbReference type="EMBL" id="NBNE01002229">
    <property type="protein sequence ID" value="OWZ11096.1"/>
    <property type="molecule type" value="Genomic_DNA"/>
</dbReference>
<organism evidence="4 5">
    <name type="scientific">Phytophthora megakarya</name>
    <dbReference type="NCBI Taxonomy" id="4795"/>
    <lineage>
        <taxon>Eukaryota</taxon>
        <taxon>Sar</taxon>
        <taxon>Stramenopiles</taxon>
        <taxon>Oomycota</taxon>
        <taxon>Peronosporomycetes</taxon>
        <taxon>Peronosporales</taxon>
        <taxon>Peronosporaceae</taxon>
        <taxon>Phytophthora</taxon>
    </lineage>
</organism>
<keyword evidence="2" id="KW-0802">TPR repeat</keyword>
<dbReference type="GO" id="GO:0000030">
    <property type="term" value="F:mannosyltransferase activity"/>
    <property type="evidence" value="ECO:0007669"/>
    <property type="project" value="TreeGrafter"/>
</dbReference>
<comment type="caution">
    <text evidence="4">The sequence shown here is derived from an EMBL/GenBank/DDBJ whole genome shotgun (WGS) entry which is preliminary data.</text>
</comment>
<dbReference type="STRING" id="4795.A0A225W072"/>
<keyword evidence="5" id="KW-1185">Reference proteome</keyword>
<feature type="compositionally biased region" description="Polar residues" evidence="3">
    <location>
        <begin position="262"/>
        <end position="272"/>
    </location>
</feature>
<dbReference type="OrthoDB" id="66906at2759"/>
<keyword evidence="1" id="KW-0677">Repeat</keyword>
<evidence type="ECO:0000256" key="2">
    <source>
        <dbReference type="ARBA" id="ARBA00022803"/>
    </source>
</evidence>
<dbReference type="GO" id="GO:0035269">
    <property type="term" value="P:protein O-linked glycosylation via mannose"/>
    <property type="evidence" value="ECO:0007669"/>
    <property type="project" value="TreeGrafter"/>
</dbReference>
<name>A0A225W072_9STRA</name>
<proteinExistence type="predicted"/>
<evidence type="ECO:0000256" key="3">
    <source>
        <dbReference type="SAM" id="MobiDB-lite"/>
    </source>
</evidence>
<evidence type="ECO:0000313" key="5">
    <source>
        <dbReference type="Proteomes" id="UP000198211"/>
    </source>
</evidence>
<protein>
    <submittedName>
        <fullName evidence="4">Uncharacterized protein</fullName>
    </submittedName>
</protein>